<evidence type="ECO:0000256" key="6">
    <source>
        <dbReference type="SAM" id="Phobius"/>
    </source>
</evidence>
<organism evidence="8 9">
    <name type="scientific">Candidatus Amunia macphersoniae</name>
    <dbReference type="NCBI Taxonomy" id="3127014"/>
    <lineage>
        <taxon>Bacteria</taxon>
        <taxon>Bacillati</taxon>
        <taxon>Candidatus Dormiibacterota</taxon>
        <taxon>Candidatus Dormibacteria</taxon>
        <taxon>Candidatus Aeolococcales</taxon>
        <taxon>Candidatus Aeolococcaceae</taxon>
        <taxon>Candidatus Amunia</taxon>
    </lineage>
</organism>
<evidence type="ECO:0000313" key="8">
    <source>
        <dbReference type="EMBL" id="MBJ7610118.1"/>
    </source>
</evidence>
<feature type="transmembrane region" description="Helical" evidence="6">
    <location>
        <begin position="85"/>
        <end position="108"/>
    </location>
</feature>
<name>A0A934NFM1_9BACT</name>
<feature type="domain" description="Mechanosensitive ion channel MscS" evidence="7">
    <location>
        <begin position="122"/>
        <end position="188"/>
    </location>
</feature>
<dbReference type="EMBL" id="JAEKNN010000056">
    <property type="protein sequence ID" value="MBJ7610118.1"/>
    <property type="molecule type" value="Genomic_DNA"/>
</dbReference>
<accession>A0A934NFM1</accession>
<evidence type="ECO:0000256" key="1">
    <source>
        <dbReference type="ARBA" id="ARBA00004141"/>
    </source>
</evidence>
<evidence type="ECO:0000256" key="5">
    <source>
        <dbReference type="ARBA" id="ARBA00023136"/>
    </source>
</evidence>
<evidence type="ECO:0000256" key="3">
    <source>
        <dbReference type="ARBA" id="ARBA00022692"/>
    </source>
</evidence>
<dbReference type="Pfam" id="PF00924">
    <property type="entry name" value="MS_channel_2nd"/>
    <property type="match status" value="1"/>
</dbReference>
<dbReference type="Gene3D" id="2.30.30.60">
    <property type="match status" value="1"/>
</dbReference>
<evidence type="ECO:0000256" key="4">
    <source>
        <dbReference type="ARBA" id="ARBA00022989"/>
    </source>
</evidence>
<dbReference type="SUPFAM" id="SSF82861">
    <property type="entry name" value="Mechanosensitive channel protein MscS (YggB), transmembrane region"/>
    <property type="match status" value="1"/>
</dbReference>
<dbReference type="InterPro" id="IPR023408">
    <property type="entry name" value="MscS_beta-dom_sf"/>
</dbReference>
<dbReference type="AlphaFoldDB" id="A0A934NFM1"/>
<comment type="subcellular location">
    <subcellularLocation>
        <location evidence="1">Membrane</location>
        <topology evidence="1">Multi-pass membrane protein</topology>
    </subcellularLocation>
</comment>
<dbReference type="PANTHER" id="PTHR30221">
    <property type="entry name" value="SMALL-CONDUCTANCE MECHANOSENSITIVE CHANNEL"/>
    <property type="match status" value="1"/>
</dbReference>
<comment type="caution">
    <text evidence="8">The sequence shown here is derived from an EMBL/GenBank/DDBJ whole genome shotgun (WGS) entry which is preliminary data.</text>
</comment>
<dbReference type="Gene3D" id="1.10.287.1260">
    <property type="match status" value="1"/>
</dbReference>
<proteinExistence type="inferred from homology"/>
<gene>
    <name evidence="8" type="ORF">JF887_11910</name>
</gene>
<dbReference type="GO" id="GO:0008381">
    <property type="term" value="F:mechanosensitive monoatomic ion channel activity"/>
    <property type="evidence" value="ECO:0007669"/>
    <property type="project" value="InterPro"/>
</dbReference>
<dbReference type="InterPro" id="IPR006685">
    <property type="entry name" value="MscS_channel_2nd"/>
</dbReference>
<keyword evidence="5 6" id="KW-0472">Membrane</keyword>
<keyword evidence="4 6" id="KW-1133">Transmembrane helix</keyword>
<protein>
    <submittedName>
        <fullName evidence="8">Mechanosensitive ion channel</fullName>
    </submittedName>
</protein>
<dbReference type="SUPFAM" id="SSF50182">
    <property type="entry name" value="Sm-like ribonucleoproteins"/>
    <property type="match status" value="1"/>
</dbReference>
<evidence type="ECO:0000313" key="9">
    <source>
        <dbReference type="Proteomes" id="UP000614410"/>
    </source>
</evidence>
<dbReference type="PANTHER" id="PTHR30221:SF1">
    <property type="entry name" value="SMALL-CONDUCTANCE MECHANOSENSITIVE CHANNEL"/>
    <property type="match status" value="1"/>
</dbReference>
<dbReference type="InterPro" id="IPR045275">
    <property type="entry name" value="MscS_archaea/bacteria_type"/>
</dbReference>
<comment type="similarity">
    <text evidence="2">Belongs to the MscS (TC 1.A.23) family.</text>
</comment>
<reference evidence="8 9" key="1">
    <citation type="submission" date="2020-10" db="EMBL/GenBank/DDBJ databases">
        <title>Ca. Dormibacterota MAGs.</title>
        <authorList>
            <person name="Montgomery K."/>
        </authorList>
    </citation>
    <scope>NUCLEOTIDE SEQUENCE [LARGE SCALE GENOMIC DNA]</scope>
    <source>
        <strain evidence="8">Mitchell_Peninsula_5</strain>
    </source>
</reference>
<feature type="transmembrane region" description="Helical" evidence="6">
    <location>
        <begin position="40"/>
        <end position="57"/>
    </location>
</feature>
<dbReference type="InterPro" id="IPR010920">
    <property type="entry name" value="LSM_dom_sf"/>
</dbReference>
<keyword evidence="3 6" id="KW-0812">Transmembrane</keyword>
<dbReference type="GO" id="GO:0016020">
    <property type="term" value="C:membrane"/>
    <property type="evidence" value="ECO:0007669"/>
    <property type="project" value="UniProtKB-SubCell"/>
</dbReference>
<evidence type="ECO:0000256" key="2">
    <source>
        <dbReference type="ARBA" id="ARBA00008017"/>
    </source>
</evidence>
<evidence type="ECO:0000259" key="7">
    <source>
        <dbReference type="Pfam" id="PF00924"/>
    </source>
</evidence>
<dbReference type="Proteomes" id="UP000614410">
    <property type="component" value="Unassembled WGS sequence"/>
</dbReference>
<dbReference type="InterPro" id="IPR011014">
    <property type="entry name" value="MscS_channel_TM-2"/>
</dbReference>
<sequence>MLGTSALALTCEPTYFFDDLCTAVRPHDPSGILGPLIERLVGPILIFVVVFIGGRILRRTIDRALRRGGADAQVRALVRNIGAAVIYFFAALCGLVTAGVPLAFLLTFGGLASLAIGLAFQDVLRNVLAGIWLLLERPFKIGDLIAVGEFAGVVQTITLRTTALRTGDGRLAVMPNLTVFTGVVINSSAYSQRRYTISLRIDRDHNLEAAMRAARRELGATPEVTREPAPVVTPQLDGEGILLHCNYWLDYRVHDVDAIAADIARRLWVITEGPTGGRPRVAEA</sequence>